<organism evidence="1 2">
    <name type="scientific">Thiobaca trueperi</name>
    <dbReference type="NCBI Taxonomy" id="127458"/>
    <lineage>
        <taxon>Bacteria</taxon>
        <taxon>Pseudomonadati</taxon>
        <taxon>Pseudomonadota</taxon>
        <taxon>Gammaproteobacteria</taxon>
        <taxon>Chromatiales</taxon>
        <taxon>Chromatiaceae</taxon>
        <taxon>Thiobaca</taxon>
    </lineage>
</organism>
<keyword evidence="2" id="KW-1185">Reference proteome</keyword>
<gene>
    <name evidence="1" type="ORF">EDC35_10257</name>
</gene>
<comment type="caution">
    <text evidence="1">The sequence shown here is derived from an EMBL/GenBank/DDBJ whole genome shotgun (WGS) entry which is preliminary data.</text>
</comment>
<reference evidence="1 2" key="1">
    <citation type="submission" date="2019-03" db="EMBL/GenBank/DDBJ databases">
        <title>Genomic Encyclopedia of Type Strains, Phase IV (KMG-IV): sequencing the most valuable type-strain genomes for metagenomic binning, comparative biology and taxonomic classification.</title>
        <authorList>
            <person name="Goeker M."/>
        </authorList>
    </citation>
    <scope>NUCLEOTIDE SEQUENCE [LARGE SCALE GENOMIC DNA]</scope>
    <source>
        <strain evidence="1 2">DSM 13587</strain>
    </source>
</reference>
<proteinExistence type="predicted"/>
<dbReference type="AlphaFoldDB" id="A0A4R3N3X8"/>
<dbReference type="EMBL" id="SMAO01000002">
    <property type="protein sequence ID" value="TCT22726.1"/>
    <property type="molecule type" value="Genomic_DNA"/>
</dbReference>
<sequence>MNASANPDPVEQAGDAFRALRRAIVRSRGFSLQVCTCDAPATRDQLIDNLAASLPALTLHRIALPDPAEQDPLAAVAALAPPGPVMIVGLECLLADEARAERLLSALNLSRGDWPLRLSAPVVVWLPRRLMGRLTAGAPDFFDWRGDSLDFPELTTGQARPFAVRDWEWGVDPRLTREEQDERLRELEARLATTHDTEDEHVIRRRLDWWDELAELNRTRGNLDEALRIRTEEEIPVYERLGDVRELLVCRARIALNLLARGGAQDRIPANTLLCRALVDAHRLRIPEIEQIEQILRRFGMQCDDR</sequence>
<dbReference type="OrthoDB" id="4181557at2"/>
<dbReference type="RefSeq" id="WP_132975813.1">
    <property type="nucleotide sequence ID" value="NZ_SMAO01000002.1"/>
</dbReference>
<dbReference type="Proteomes" id="UP000295717">
    <property type="component" value="Unassembled WGS sequence"/>
</dbReference>
<evidence type="ECO:0000313" key="1">
    <source>
        <dbReference type="EMBL" id="TCT22726.1"/>
    </source>
</evidence>
<evidence type="ECO:0000313" key="2">
    <source>
        <dbReference type="Proteomes" id="UP000295717"/>
    </source>
</evidence>
<protein>
    <submittedName>
        <fullName evidence="1">Uncharacterized protein</fullName>
    </submittedName>
</protein>
<name>A0A4R3N3X8_9GAMM</name>
<accession>A0A4R3N3X8</accession>